<accession>A0A4Y7JWC2</accession>
<evidence type="ECO:0000256" key="6">
    <source>
        <dbReference type="RuleBase" id="RU368015"/>
    </source>
</evidence>
<dbReference type="Pfam" id="PF16913">
    <property type="entry name" value="PUNUT"/>
    <property type="match status" value="1"/>
</dbReference>
<sequence length="318" mass="35540">MNTYPLLFNCILFCNWLHQWSTNTPPLLHSRLSKFLLKRSRINNGQDEKPEKLFTITKPLFIASAFIGLFIGLSDYVYAYRVLLLPVSTSSLIMATHLSVTAGFAFIKFTWYSVTAVVLLSVGAVLLGLHSNGDRPVNESNKDYYLGFFITIVASVMTGLLLPLVELLYKKSKQTITFSLVIELQIVIAIFATLFCTIGMLAANDFQVIQREAEAYELRKIKYYVVLVASAIIWQVSFVGTVGVIFCSTSLLTAVFLPATEILAVIFFHESFKAEKGIALFPLALGFHLLLLHGIQRKKHGKEVQVTVRASLFLLSAK</sequence>
<dbReference type="GO" id="GO:0015211">
    <property type="term" value="F:purine nucleoside transmembrane transporter activity"/>
    <property type="evidence" value="ECO:0007669"/>
    <property type="project" value="UniProtKB-UniRule"/>
</dbReference>
<comment type="similarity">
    <text evidence="1 6">Belongs to the purine permeases (TC 2.A.7.14) family.</text>
</comment>
<dbReference type="AlphaFoldDB" id="A0A4Y7JWC2"/>
<proteinExistence type="inferred from homology"/>
<comment type="subcellular location">
    <subcellularLocation>
        <location evidence="6">Membrane</location>
        <topology evidence="6">Multi-pass membrane protein</topology>
    </subcellularLocation>
</comment>
<dbReference type="InterPro" id="IPR030182">
    <property type="entry name" value="PUP_plant"/>
</dbReference>
<keyword evidence="8" id="KW-1185">Reference proteome</keyword>
<keyword evidence="4 6" id="KW-1133">Transmembrane helix</keyword>
<evidence type="ECO:0000313" key="7">
    <source>
        <dbReference type="EMBL" id="RZC64360.1"/>
    </source>
</evidence>
<evidence type="ECO:0000256" key="5">
    <source>
        <dbReference type="ARBA" id="ARBA00023136"/>
    </source>
</evidence>
<feature type="transmembrane region" description="Helical" evidence="6">
    <location>
        <begin position="223"/>
        <end position="247"/>
    </location>
</feature>
<dbReference type="EMBL" id="CM010720">
    <property type="protein sequence ID" value="RZC64360.1"/>
    <property type="molecule type" value="Genomic_DNA"/>
</dbReference>
<feature type="transmembrane region" description="Helical" evidence="6">
    <location>
        <begin position="181"/>
        <end position="203"/>
    </location>
</feature>
<dbReference type="PANTHER" id="PTHR31376">
    <property type="entry name" value="OS09G0467300 PROTEIN-RELATED"/>
    <property type="match status" value="1"/>
</dbReference>
<keyword evidence="2 6" id="KW-0813">Transport</keyword>
<evidence type="ECO:0000256" key="1">
    <source>
        <dbReference type="ARBA" id="ARBA00006213"/>
    </source>
</evidence>
<keyword evidence="3 6" id="KW-0812">Transmembrane</keyword>
<name>A0A4Y7JWC2_PAPSO</name>
<evidence type="ECO:0000256" key="2">
    <source>
        <dbReference type="ARBA" id="ARBA00022448"/>
    </source>
</evidence>
<protein>
    <recommendedName>
        <fullName evidence="6">Probable purine permease</fullName>
    </recommendedName>
</protein>
<feature type="transmembrane region" description="Helical" evidence="6">
    <location>
        <begin position="278"/>
        <end position="295"/>
    </location>
</feature>
<feature type="transmembrane region" description="Helical" evidence="6">
    <location>
        <begin position="84"/>
        <end position="107"/>
    </location>
</feature>
<evidence type="ECO:0000313" key="8">
    <source>
        <dbReference type="Proteomes" id="UP000316621"/>
    </source>
</evidence>
<organism evidence="7 8">
    <name type="scientific">Papaver somniferum</name>
    <name type="common">Opium poppy</name>
    <dbReference type="NCBI Taxonomy" id="3469"/>
    <lineage>
        <taxon>Eukaryota</taxon>
        <taxon>Viridiplantae</taxon>
        <taxon>Streptophyta</taxon>
        <taxon>Embryophyta</taxon>
        <taxon>Tracheophyta</taxon>
        <taxon>Spermatophyta</taxon>
        <taxon>Magnoliopsida</taxon>
        <taxon>Ranunculales</taxon>
        <taxon>Papaveraceae</taxon>
        <taxon>Papaveroideae</taxon>
        <taxon>Papaver</taxon>
    </lineage>
</organism>
<dbReference type="GO" id="GO:0005345">
    <property type="term" value="F:purine nucleobase transmembrane transporter activity"/>
    <property type="evidence" value="ECO:0007669"/>
    <property type="project" value="UniProtKB-UniRule"/>
</dbReference>
<keyword evidence="5 6" id="KW-0472">Membrane</keyword>
<dbReference type="OMA" id="GEWSDSR"/>
<feature type="transmembrane region" description="Helical" evidence="6">
    <location>
        <begin position="59"/>
        <end position="78"/>
    </location>
</feature>
<reference evidence="7 8" key="1">
    <citation type="journal article" date="2018" name="Science">
        <title>The opium poppy genome and morphinan production.</title>
        <authorList>
            <person name="Guo L."/>
            <person name="Winzer T."/>
            <person name="Yang X."/>
            <person name="Li Y."/>
            <person name="Ning Z."/>
            <person name="He Z."/>
            <person name="Teodor R."/>
            <person name="Lu Y."/>
            <person name="Bowser T.A."/>
            <person name="Graham I.A."/>
            <person name="Ye K."/>
        </authorList>
    </citation>
    <scope>NUCLEOTIDE SEQUENCE [LARGE SCALE GENOMIC DNA]</scope>
    <source>
        <strain evidence="8">cv. HN1</strain>
        <tissue evidence="7">Leaves</tissue>
    </source>
</reference>
<gene>
    <name evidence="7" type="ORF">C5167_008052</name>
</gene>
<dbReference type="Proteomes" id="UP000316621">
    <property type="component" value="Chromosome 6"/>
</dbReference>
<feature type="transmembrane region" description="Helical" evidence="6">
    <location>
        <begin position="144"/>
        <end position="169"/>
    </location>
</feature>
<feature type="transmembrane region" description="Helical" evidence="6">
    <location>
        <begin position="114"/>
        <end position="132"/>
    </location>
</feature>
<dbReference type="GO" id="GO:0016020">
    <property type="term" value="C:membrane"/>
    <property type="evidence" value="ECO:0007669"/>
    <property type="project" value="UniProtKB-SubCell"/>
</dbReference>
<comment type="caution">
    <text evidence="6">Lacks conserved residue(s) required for the propagation of feature annotation.</text>
</comment>
<dbReference type="PANTHER" id="PTHR31376:SF105">
    <property type="entry name" value="PURINE PERMEASE-RELATED"/>
    <property type="match status" value="1"/>
</dbReference>
<dbReference type="Gramene" id="RZC64360">
    <property type="protein sequence ID" value="RZC64360"/>
    <property type="gene ID" value="C5167_008052"/>
</dbReference>
<evidence type="ECO:0000256" key="4">
    <source>
        <dbReference type="ARBA" id="ARBA00022989"/>
    </source>
</evidence>
<dbReference type="STRING" id="3469.A0A4Y7JWC2"/>
<evidence type="ECO:0000256" key="3">
    <source>
        <dbReference type="ARBA" id="ARBA00022692"/>
    </source>
</evidence>